<sequence>MAGIPQKCTVLVVGGGPGGSYASAALAREGIDVVLLEAEKFPRYHVGESMLPSMRHFLKFIDGYEKWDAHGFNIKKGGAFRLNWSRPETYTDFIAAGGEGGYAWNVVRSEADELLFKHATECGVKTFDATKVTSIEFNSPGKSQNGDQDQTGSSDSRNLGHPVSATWSRKDGSTGTIAIDYLVDASGRAGLISTKYLKNRQFNQGLKNIASWGYWKGGGVHGIGTHKEGAPYFEALKDASGWVWFIPLHNGTHSVGVVQNQEIATKKKRAMTEGQSFYHQSLDLVPGIKELLANAELVSEIKSASDWSYSASCYAFPGVRIVGDAGSFIDPFFSSGVHLALSGGLSAATTIAAAIRGDCDEETAASWHDKKTAESYTRFLVVVSSALKQIRASDQPVLHDFDEKSFERAFDLFRPVADANLFTSVIQGQVESDAKGSLSQAEISKTLEFCFKAFAHVSFEEKEALVQKLKDLGLDGDAYDESNRQALADLEKKLTAEEQVILKTIKGRRMVRSEDSLNIDNFTLDSIDGLAPRLERGKLGLTVAKKAAVKFTTIDRLSYLNGEARAGSHGAQNGSAGTNGNHVTNVHGSMDGNHVAEEHADSSNRMKDLLASIEQPTSATLDEFNRHRLMSSLHESAEELETPFDTMARLANAGRQVALVKLGGDLGIFQSLAKSKTPLSSAELAEHSRADPELVGRITRYLVANRMVGEAGPDRYVARRATHALADPCIASPMRFFHAVSNPSYQALPDHLRETGYRNQASGSALQKGLGAGAEQGLFPWLRQHPDVARDFQNLMGAPRRATGLMLVDVGGNVGQQARLLVAQNPELAGRIVVQDREEIIKSAPKAKGVQLMAHDFFKPQPVQGAKYYYLRAILHNWDDDQAVDILANIVPAMSADSLVLIDEVVIPEEGAHVWSAGLDLQMLTLFGGSERTAARWDSILKRAGLRPVAVKKYAPVMESCVIFAARE</sequence>
<dbReference type="PANTHER" id="PTHR43747:SF5">
    <property type="entry name" value="FAD-BINDING DOMAIN-CONTAINING PROTEIN"/>
    <property type="match status" value="1"/>
</dbReference>
<keyword evidence="8" id="KW-0560">Oxidoreductase</keyword>
<dbReference type="PRINTS" id="PR00420">
    <property type="entry name" value="RNGMNOXGNASE"/>
</dbReference>
<dbReference type="InterPro" id="IPR012967">
    <property type="entry name" value="COMT_dimerisation"/>
</dbReference>
<dbReference type="PANTHER" id="PTHR43747">
    <property type="entry name" value="FAD-BINDING PROTEIN"/>
    <property type="match status" value="1"/>
</dbReference>
<keyword evidence="6" id="KW-0949">S-adenosyl-L-methionine</keyword>
<dbReference type="GO" id="GO:0008171">
    <property type="term" value="F:O-methyltransferase activity"/>
    <property type="evidence" value="ECO:0007669"/>
    <property type="project" value="InterPro"/>
</dbReference>
<dbReference type="InterPro" id="IPR029063">
    <property type="entry name" value="SAM-dependent_MTases_sf"/>
</dbReference>
<dbReference type="EMBL" id="JAQQWP010000001">
    <property type="protein sequence ID" value="KAK8132278.1"/>
    <property type="molecule type" value="Genomic_DNA"/>
</dbReference>
<dbReference type="InterPro" id="IPR001077">
    <property type="entry name" value="COMT_C"/>
</dbReference>
<keyword evidence="14" id="KW-1185">Reference proteome</keyword>
<evidence type="ECO:0000256" key="4">
    <source>
        <dbReference type="ARBA" id="ARBA00022630"/>
    </source>
</evidence>
<dbReference type="InterPro" id="IPR016461">
    <property type="entry name" value="COMT-like"/>
</dbReference>
<dbReference type="Proteomes" id="UP001392437">
    <property type="component" value="Unassembled WGS sequence"/>
</dbReference>
<dbReference type="Pfam" id="PF01494">
    <property type="entry name" value="FAD_binding_3"/>
    <property type="match status" value="1"/>
</dbReference>
<keyword evidence="4" id="KW-0285">Flavoprotein</keyword>
<evidence type="ECO:0000256" key="9">
    <source>
        <dbReference type="SAM" id="MobiDB-lite"/>
    </source>
</evidence>
<dbReference type="Gene3D" id="3.50.50.60">
    <property type="entry name" value="FAD/NAD(P)-binding domain"/>
    <property type="match status" value="1"/>
</dbReference>
<evidence type="ECO:0000259" key="10">
    <source>
        <dbReference type="Pfam" id="PF00891"/>
    </source>
</evidence>
<dbReference type="Pfam" id="PF08100">
    <property type="entry name" value="Dimerisation"/>
    <property type="match status" value="1"/>
</dbReference>
<gene>
    <name evidence="13" type="ORF">PG999_000451</name>
</gene>
<keyword evidence="5" id="KW-0808">Transferase</keyword>
<evidence type="ECO:0000259" key="11">
    <source>
        <dbReference type="Pfam" id="PF01494"/>
    </source>
</evidence>
<dbReference type="InterPro" id="IPR002938">
    <property type="entry name" value="FAD-bd"/>
</dbReference>
<keyword evidence="7" id="KW-0274">FAD</keyword>
<accession>A0AAW0RBV6</accession>
<dbReference type="PROSITE" id="PS51683">
    <property type="entry name" value="SAM_OMT_II"/>
    <property type="match status" value="1"/>
</dbReference>
<feature type="compositionally biased region" description="Polar residues" evidence="9">
    <location>
        <begin position="137"/>
        <end position="157"/>
    </location>
</feature>
<evidence type="ECO:0000256" key="6">
    <source>
        <dbReference type="ARBA" id="ARBA00022691"/>
    </source>
</evidence>
<comment type="similarity">
    <text evidence="2">Belongs to the flavin-dependent halogenase family.</text>
</comment>
<dbReference type="GO" id="GO:0046983">
    <property type="term" value="F:protein dimerization activity"/>
    <property type="evidence" value="ECO:0007669"/>
    <property type="project" value="InterPro"/>
</dbReference>
<evidence type="ECO:0000256" key="8">
    <source>
        <dbReference type="ARBA" id="ARBA00023002"/>
    </source>
</evidence>
<dbReference type="GO" id="GO:0016491">
    <property type="term" value="F:oxidoreductase activity"/>
    <property type="evidence" value="ECO:0007669"/>
    <property type="project" value="UniProtKB-KW"/>
</dbReference>
<evidence type="ECO:0000256" key="1">
    <source>
        <dbReference type="ARBA" id="ARBA00005179"/>
    </source>
</evidence>
<proteinExistence type="inferred from homology"/>
<dbReference type="InterPro" id="IPR036188">
    <property type="entry name" value="FAD/NAD-bd_sf"/>
</dbReference>
<dbReference type="Pfam" id="PF00891">
    <property type="entry name" value="Methyltransf_2"/>
    <property type="match status" value="1"/>
</dbReference>
<comment type="pathway">
    <text evidence="1">Secondary metabolite biosynthesis.</text>
</comment>
<dbReference type="InterPro" id="IPR050816">
    <property type="entry name" value="Flavin-dep_Halogenase_NPB"/>
</dbReference>
<feature type="domain" description="O-methyltransferase dimerisation" evidence="12">
    <location>
        <begin position="665"/>
        <end position="717"/>
    </location>
</feature>
<dbReference type="InterPro" id="IPR036388">
    <property type="entry name" value="WH-like_DNA-bd_sf"/>
</dbReference>
<keyword evidence="3" id="KW-0489">Methyltransferase</keyword>
<evidence type="ECO:0000256" key="3">
    <source>
        <dbReference type="ARBA" id="ARBA00022603"/>
    </source>
</evidence>
<evidence type="ECO:0000256" key="5">
    <source>
        <dbReference type="ARBA" id="ARBA00022679"/>
    </source>
</evidence>
<reference evidence="13 14" key="1">
    <citation type="submission" date="2023-01" db="EMBL/GenBank/DDBJ databases">
        <title>Analysis of 21 Apiospora genomes using comparative genomics revels a genus with tremendous synthesis potential of carbohydrate active enzymes and secondary metabolites.</title>
        <authorList>
            <person name="Sorensen T."/>
        </authorList>
    </citation>
    <scope>NUCLEOTIDE SEQUENCE [LARGE SCALE GENOMIC DNA]</scope>
    <source>
        <strain evidence="13 14">CBS 117206</strain>
    </source>
</reference>
<evidence type="ECO:0000313" key="14">
    <source>
        <dbReference type="Proteomes" id="UP001392437"/>
    </source>
</evidence>
<dbReference type="Gene3D" id="3.40.50.150">
    <property type="entry name" value="Vaccinia Virus protein VP39"/>
    <property type="match status" value="1"/>
</dbReference>
<dbReference type="InterPro" id="IPR036390">
    <property type="entry name" value="WH_DNA-bd_sf"/>
</dbReference>
<dbReference type="SUPFAM" id="SSF46785">
    <property type="entry name" value="Winged helix' DNA-binding domain"/>
    <property type="match status" value="1"/>
</dbReference>
<evidence type="ECO:0000259" key="12">
    <source>
        <dbReference type="Pfam" id="PF08100"/>
    </source>
</evidence>
<dbReference type="SUPFAM" id="SSF51905">
    <property type="entry name" value="FAD/NAD(P)-binding domain"/>
    <property type="match status" value="1"/>
</dbReference>
<evidence type="ECO:0000256" key="2">
    <source>
        <dbReference type="ARBA" id="ARBA00005706"/>
    </source>
</evidence>
<name>A0AAW0RBV6_9PEZI</name>
<organism evidence="13 14">
    <name type="scientific">Apiospora kogelbergensis</name>
    <dbReference type="NCBI Taxonomy" id="1337665"/>
    <lineage>
        <taxon>Eukaryota</taxon>
        <taxon>Fungi</taxon>
        <taxon>Dikarya</taxon>
        <taxon>Ascomycota</taxon>
        <taxon>Pezizomycotina</taxon>
        <taxon>Sordariomycetes</taxon>
        <taxon>Xylariomycetidae</taxon>
        <taxon>Amphisphaeriales</taxon>
        <taxon>Apiosporaceae</taxon>
        <taxon>Apiospora</taxon>
    </lineage>
</organism>
<comment type="caution">
    <text evidence="13">The sequence shown here is derived from an EMBL/GenBank/DDBJ whole genome shotgun (WGS) entry which is preliminary data.</text>
</comment>
<dbReference type="FunFam" id="3.50.50.60:FF:000606">
    <property type="entry name" value="O-methyltransferase"/>
    <property type="match status" value="1"/>
</dbReference>
<dbReference type="SUPFAM" id="SSF53335">
    <property type="entry name" value="S-adenosyl-L-methionine-dependent methyltransferases"/>
    <property type="match status" value="1"/>
</dbReference>
<dbReference type="AlphaFoldDB" id="A0AAW0RBV6"/>
<evidence type="ECO:0000256" key="7">
    <source>
        <dbReference type="ARBA" id="ARBA00022827"/>
    </source>
</evidence>
<protein>
    <submittedName>
        <fullName evidence="13">FAD/NAD(P)-binding domain-containing protein</fullName>
    </submittedName>
</protein>
<feature type="region of interest" description="Disordered" evidence="9">
    <location>
        <begin position="137"/>
        <end position="167"/>
    </location>
</feature>
<feature type="domain" description="O-methyltransferase C-terminal" evidence="10">
    <location>
        <begin position="806"/>
        <end position="946"/>
    </location>
</feature>
<evidence type="ECO:0000313" key="13">
    <source>
        <dbReference type="EMBL" id="KAK8132278.1"/>
    </source>
</evidence>
<dbReference type="GO" id="GO:0071949">
    <property type="term" value="F:FAD binding"/>
    <property type="evidence" value="ECO:0007669"/>
    <property type="project" value="InterPro"/>
</dbReference>
<dbReference type="Gene3D" id="1.10.10.10">
    <property type="entry name" value="Winged helix-like DNA-binding domain superfamily/Winged helix DNA-binding domain"/>
    <property type="match status" value="1"/>
</dbReference>
<dbReference type="GO" id="GO:0032259">
    <property type="term" value="P:methylation"/>
    <property type="evidence" value="ECO:0007669"/>
    <property type="project" value="UniProtKB-KW"/>
</dbReference>
<feature type="domain" description="FAD-binding" evidence="11">
    <location>
        <begin position="7"/>
        <end position="371"/>
    </location>
</feature>